<dbReference type="EMBL" id="BK015517">
    <property type="protein sequence ID" value="DAE10688.1"/>
    <property type="molecule type" value="Genomic_DNA"/>
</dbReference>
<sequence length="42" mass="4770">MDLGQDLLTRSLRSLVRGKPRGKKNGRKITKSCCILFFGVLY</sequence>
<reference evidence="1" key="1">
    <citation type="journal article" date="2021" name="Proc. Natl. Acad. Sci. U.S.A.">
        <title>A Catalog of Tens of Thousands of Viruses from Human Metagenomes Reveals Hidden Associations with Chronic Diseases.</title>
        <authorList>
            <person name="Tisza M.J."/>
            <person name="Buck C.B."/>
        </authorList>
    </citation>
    <scope>NUCLEOTIDE SEQUENCE</scope>
    <source>
        <strain evidence="1">CtlgF9</strain>
    </source>
</reference>
<protein>
    <submittedName>
        <fullName evidence="1">Uncharacterized protein</fullName>
    </submittedName>
</protein>
<organism evidence="1">
    <name type="scientific">Siphoviridae sp. ctlgF9</name>
    <dbReference type="NCBI Taxonomy" id="2825649"/>
    <lineage>
        <taxon>Viruses</taxon>
        <taxon>Duplodnaviria</taxon>
        <taxon>Heunggongvirae</taxon>
        <taxon>Uroviricota</taxon>
        <taxon>Caudoviricetes</taxon>
    </lineage>
</organism>
<proteinExistence type="predicted"/>
<evidence type="ECO:0000313" key="1">
    <source>
        <dbReference type="EMBL" id="DAE10688.1"/>
    </source>
</evidence>
<accession>A0A8S5PV98</accession>
<name>A0A8S5PV98_9CAUD</name>